<feature type="compositionally biased region" description="Acidic residues" evidence="1">
    <location>
        <begin position="147"/>
        <end position="162"/>
    </location>
</feature>
<dbReference type="CTD" id="20204009"/>
<dbReference type="InterPro" id="IPR035994">
    <property type="entry name" value="Nucleoside_phosphorylase_sf"/>
</dbReference>
<name>T1F5B0_HELRO</name>
<sequence>MDEEIVMTPSKKGKTTSIRIEKKKKYQVDSEQIAHKAGGQHTGLVINKQAADLPDSSMAPHLQLEFKCFLVDRKTGKIIPESRVLKFWFGEDTDYFDKVSGAYEFFKELIKPETFPRDYVGFIKKVMKQLQVPQYDKMKRIDVDISPLDESEANNPQDEESEMEAKKPKEVIVQEQLLLTLESAYPNILPTDDLAQLLNTDSRTIQDQLRILTSKNLIKELEPGKWVRKVLDETTEVKIVKNMPVVTQGSKPTVAIITSKYYEKLAVDAMMEDKTTFVRYKTEGESNVYTIGTIGPHRVVSTKLPQIGRQMAAQISSGNTTTRLLGTFGEVEHVLLVGVCGGVPHFSDYYNHVRLGDIIVSMPNKKGQIFNYKMNLEEIVLRGQVYIYCDKVVPDLERGQVQYALKSWAPQDNILRSIAEQLYDKSQSDPTFEPWSEYLREGQALLQGQQVTFERPRPETDRLFMNIGGSDMIEVGHPAVPEEVKGKQKQGQPVVRLGCIASGKPIVKDDQVRMEFTARHQCIGVDTEFDQVLESIVGNRKDSFILVRGVCDYYDGTKNVVWQPYSALVAASFMKTIIEIPENRLSSSAKTP</sequence>
<evidence type="ECO:0000313" key="5">
    <source>
        <dbReference type="Proteomes" id="UP000015101"/>
    </source>
</evidence>
<accession>T1F5B0</accession>
<organism evidence="4 5">
    <name type="scientific">Helobdella robusta</name>
    <name type="common">Californian leech</name>
    <dbReference type="NCBI Taxonomy" id="6412"/>
    <lineage>
        <taxon>Eukaryota</taxon>
        <taxon>Metazoa</taxon>
        <taxon>Spiralia</taxon>
        <taxon>Lophotrochozoa</taxon>
        <taxon>Annelida</taxon>
        <taxon>Clitellata</taxon>
        <taxon>Hirudinea</taxon>
        <taxon>Rhynchobdellida</taxon>
        <taxon>Glossiphoniidae</taxon>
        <taxon>Helobdella</taxon>
    </lineage>
</organism>
<dbReference type="GeneID" id="20204009"/>
<dbReference type="HOGENOM" id="CLU_019799_0_0_1"/>
<evidence type="ECO:0000313" key="4">
    <source>
        <dbReference type="EnsemblMetazoa" id="HelroP172421"/>
    </source>
</evidence>
<reference evidence="5" key="1">
    <citation type="submission" date="2012-12" db="EMBL/GenBank/DDBJ databases">
        <authorList>
            <person name="Hellsten U."/>
            <person name="Grimwood J."/>
            <person name="Chapman J.A."/>
            <person name="Shapiro H."/>
            <person name="Aerts A."/>
            <person name="Otillar R.P."/>
            <person name="Terry A.Y."/>
            <person name="Boore J.L."/>
            <person name="Simakov O."/>
            <person name="Marletaz F."/>
            <person name="Cho S.-J."/>
            <person name="Edsinger-Gonzales E."/>
            <person name="Havlak P."/>
            <person name="Kuo D.-H."/>
            <person name="Larsson T."/>
            <person name="Lv J."/>
            <person name="Arendt D."/>
            <person name="Savage R."/>
            <person name="Osoegawa K."/>
            <person name="de Jong P."/>
            <person name="Lindberg D.R."/>
            <person name="Seaver E.C."/>
            <person name="Weisblat D.A."/>
            <person name="Putnam N.H."/>
            <person name="Grigoriev I.V."/>
            <person name="Rokhsar D.S."/>
        </authorList>
    </citation>
    <scope>NUCLEOTIDE SEQUENCE</scope>
</reference>
<dbReference type="EnsemblMetazoa" id="HelroT172421">
    <property type="protein sequence ID" value="HelroP172421"/>
    <property type="gene ID" value="HelroG172421"/>
</dbReference>
<dbReference type="RefSeq" id="XP_009017324.1">
    <property type="nucleotide sequence ID" value="XM_009019076.1"/>
</dbReference>
<dbReference type="STRING" id="6412.T1F5B0"/>
<dbReference type="PANTHER" id="PTHR47705">
    <property type="entry name" value="AGAP000321-PA"/>
    <property type="match status" value="1"/>
</dbReference>
<evidence type="ECO:0000256" key="1">
    <source>
        <dbReference type="SAM" id="MobiDB-lite"/>
    </source>
</evidence>
<dbReference type="OMA" id="HTQESRT"/>
<evidence type="ECO:0000259" key="2">
    <source>
        <dbReference type="Pfam" id="PF22979"/>
    </source>
</evidence>
<dbReference type="SUPFAM" id="SSF53167">
    <property type="entry name" value="Purine and uridine phosphorylases"/>
    <property type="match status" value="1"/>
</dbReference>
<reference evidence="4" key="3">
    <citation type="submission" date="2015-06" db="UniProtKB">
        <authorList>
            <consortium name="EnsemblMetazoa"/>
        </authorList>
    </citation>
    <scope>IDENTIFICATION</scope>
</reference>
<dbReference type="GO" id="GO:0009116">
    <property type="term" value="P:nucleoside metabolic process"/>
    <property type="evidence" value="ECO:0007669"/>
    <property type="project" value="InterPro"/>
</dbReference>
<dbReference type="Pfam" id="PF22979">
    <property type="entry name" value="HTH_69"/>
    <property type="match status" value="1"/>
</dbReference>
<dbReference type="GO" id="GO:0003824">
    <property type="term" value="F:catalytic activity"/>
    <property type="evidence" value="ECO:0007669"/>
    <property type="project" value="InterPro"/>
</dbReference>
<dbReference type="Proteomes" id="UP000015101">
    <property type="component" value="Unassembled WGS sequence"/>
</dbReference>
<proteinExistence type="predicted"/>
<dbReference type="InParanoid" id="T1F5B0"/>
<dbReference type="OrthoDB" id="1577640at2759"/>
<dbReference type="EMBL" id="KB096457">
    <property type="protein sequence ID" value="ESO04745.1"/>
    <property type="molecule type" value="Genomic_DNA"/>
</dbReference>
<feature type="domain" description="Winged helix-turn-helix" evidence="2">
    <location>
        <begin position="173"/>
        <end position="229"/>
    </location>
</feature>
<dbReference type="KEGG" id="hro:HELRODRAFT_172421"/>
<dbReference type="EMBL" id="AMQM01004208">
    <property type="status" value="NOT_ANNOTATED_CDS"/>
    <property type="molecule type" value="Genomic_DNA"/>
</dbReference>
<reference evidence="3 5" key="2">
    <citation type="journal article" date="2013" name="Nature">
        <title>Insights into bilaterian evolution from three spiralian genomes.</title>
        <authorList>
            <person name="Simakov O."/>
            <person name="Marletaz F."/>
            <person name="Cho S.J."/>
            <person name="Edsinger-Gonzales E."/>
            <person name="Havlak P."/>
            <person name="Hellsten U."/>
            <person name="Kuo D.H."/>
            <person name="Larsson T."/>
            <person name="Lv J."/>
            <person name="Arendt D."/>
            <person name="Savage R."/>
            <person name="Osoegawa K."/>
            <person name="de Jong P."/>
            <person name="Grimwood J."/>
            <person name="Chapman J.A."/>
            <person name="Shapiro H."/>
            <person name="Aerts A."/>
            <person name="Otillar R.P."/>
            <person name="Terry A.Y."/>
            <person name="Boore J.L."/>
            <person name="Grigoriev I.V."/>
            <person name="Lindberg D.R."/>
            <person name="Seaver E.C."/>
            <person name="Weisblat D.A."/>
            <person name="Putnam N.H."/>
            <person name="Rokhsar D.S."/>
        </authorList>
    </citation>
    <scope>NUCLEOTIDE SEQUENCE</scope>
</reference>
<dbReference type="Gene3D" id="3.40.50.1580">
    <property type="entry name" value="Nucleoside phosphorylase domain"/>
    <property type="match status" value="1"/>
</dbReference>
<dbReference type="FunCoup" id="T1F5B0">
    <property type="interactions" value="25"/>
</dbReference>
<dbReference type="InterPro" id="IPR055121">
    <property type="entry name" value="HTH_69"/>
</dbReference>
<evidence type="ECO:0000313" key="3">
    <source>
        <dbReference type="EMBL" id="ESO04745.1"/>
    </source>
</evidence>
<dbReference type="eggNOG" id="ENOG502QQ8X">
    <property type="taxonomic scope" value="Eukaryota"/>
</dbReference>
<keyword evidence="5" id="KW-1185">Reference proteome</keyword>
<protein>
    <recommendedName>
        <fullName evidence="2">Winged helix-turn-helix domain-containing protein</fullName>
    </recommendedName>
</protein>
<dbReference type="PANTHER" id="PTHR47705:SF1">
    <property type="entry name" value="PNP_UDP_1 DOMAIN-CONTAINING PROTEIN"/>
    <property type="match status" value="1"/>
</dbReference>
<feature type="region of interest" description="Disordered" evidence="1">
    <location>
        <begin position="146"/>
        <end position="166"/>
    </location>
</feature>
<gene>
    <name evidence="4" type="primary">20204009</name>
    <name evidence="3" type="ORF">HELRODRAFT_172421</name>
</gene>
<dbReference type="AlphaFoldDB" id="T1F5B0"/>